<dbReference type="CDD" id="cd06572">
    <property type="entry name" value="Histidinol_dh"/>
    <property type="match status" value="1"/>
</dbReference>
<keyword evidence="6" id="KW-1185">Reference proteome</keyword>
<dbReference type="InterPro" id="IPR022695">
    <property type="entry name" value="Histidinol_DH_monofunct"/>
</dbReference>
<evidence type="ECO:0000256" key="4">
    <source>
        <dbReference type="RuleBase" id="RU004175"/>
    </source>
</evidence>
<accession>A0ABW5PNK9</accession>
<comment type="similarity">
    <text evidence="1 3 4">Belongs to the histidinol dehydrogenase family.</text>
</comment>
<evidence type="ECO:0000256" key="2">
    <source>
        <dbReference type="ARBA" id="ARBA00023002"/>
    </source>
</evidence>
<dbReference type="Pfam" id="PF00815">
    <property type="entry name" value="Histidinol_dh"/>
    <property type="match status" value="1"/>
</dbReference>
<evidence type="ECO:0000256" key="1">
    <source>
        <dbReference type="ARBA" id="ARBA00010178"/>
    </source>
</evidence>
<dbReference type="InterPro" id="IPR016161">
    <property type="entry name" value="Ald_DH/histidinol_DH"/>
</dbReference>
<dbReference type="PIRSF" id="PIRSF000099">
    <property type="entry name" value="Histidinol_dh"/>
    <property type="match status" value="1"/>
</dbReference>
<dbReference type="SUPFAM" id="SSF53720">
    <property type="entry name" value="ALDH-like"/>
    <property type="match status" value="1"/>
</dbReference>
<dbReference type="EMBL" id="JBHUMR010000007">
    <property type="protein sequence ID" value="MFD2616438.1"/>
    <property type="molecule type" value="Genomic_DNA"/>
</dbReference>
<protein>
    <submittedName>
        <fullName evidence="5">Histidinol dehydrogenase</fullName>
        <ecNumber evidence="5">1.1.1.23</ecNumber>
    </submittedName>
</protein>
<dbReference type="NCBIfam" id="TIGR00069">
    <property type="entry name" value="hisD"/>
    <property type="match status" value="1"/>
</dbReference>
<dbReference type="PANTHER" id="PTHR21256:SF2">
    <property type="entry name" value="HISTIDINE BIOSYNTHESIS TRIFUNCTIONAL PROTEIN"/>
    <property type="match status" value="1"/>
</dbReference>
<evidence type="ECO:0000313" key="5">
    <source>
        <dbReference type="EMBL" id="MFD2616438.1"/>
    </source>
</evidence>
<sequence length="438" mass="48420">MVLNKIKINKLIWNLTSEEMKTKILDRASFDISEQIKLIEPVCEAVRNEGDKAIIEFTEKFDRVKLQKDQIAVSEEEFLEAKQLLDEETKKVIEYATHNIRRFHEAQKPEPMWMMEMEKGVMAGEKVTPISDVACYVPGGKGSFPSVLLMLGTPATVAGVEKIIVITPPNKEGKVDPAILYAADILNIHEVYKAGGAQSIAAVAFGTETIPKCSKVIGPGSSFVTAAKLFLREYIDSGVPAGPSESIILADEHADPKKAALDLLIEAEHGPDSAALLVTHCKDIADQVEEQVYHLIASLESDIRRQFVETVLTNYGGIIITDNLEESIRFANEYAPEHIELMVEKPFEILNEIKNAGEILLGDYSATSLFNFVVGPNHTLPTGQYAKTISAVSIHDFLKRSSIGYVTKSGFHTIKDYAAKFADIEGFETHAKALRERN</sequence>
<dbReference type="GO" id="GO:0004399">
    <property type="term" value="F:histidinol dehydrogenase activity"/>
    <property type="evidence" value="ECO:0007669"/>
    <property type="project" value="UniProtKB-EC"/>
</dbReference>
<organism evidence="5 6">
    <name type="scientific">Terrilactibacillus laevilacticus</name>
    <dbReference type="NCBI Taxonomy" id="1380157"/>
    <lineage>
        <taxon>Bacteria</taxon>
        <taxon>Bacillati</taxon>
        <taxon>Bacillota</taxon>
        <taxon>Bacilli</taxon>
        <taxon>Bacillales</taxon>
        <taxon>Bacillaceae</taxon>
        <taxon>Terrilactibacillus</taxon>
    </lineage>
</organism>
<dbReference type="InterPro" id="IPR012131">
    <property type="entry name" value="Hstdl_DH"/>
</dbReference>
<dbReference type="RefSeq" id="WP_141189859.1">
    <property type="nucleotide sequence ID" value="NZ_JBHUMR010000007.1"/>
</dbReference>
<evidence type="ECO:0000313" key="6">
    <source>
        <dbReference type="Proteomes" id="UP001597458"/>
    </source>
</evidence>
<keyword evidence="2 3" id="KW-0560">Oxidoreductase</keyword>
<proteinExistence type="inferred from homology"/>
<gene>
    <name evidence="5" type="primary">hisD</name>
    <name evidence="5" type="ORF">ACFSTF_03795</name>
</gene>
<dbReference type="PRINTS" id="PR00083">
    <property type="entry name" value="HOLDHDRGNASE"/>
</dbReference>
<dbReference type="Gene3D" id="1.20.5.1300">
    <property type="match status" value="1"/>
</dbReference>
<dbReference type="Gene3D" id="3.40.50.1980">
    <property type="entry name" value="Nitrogenase molybdenum iron protein domain"/>
    <property type="match status" value="2"/>
</dbReference>
<evidence type="ECO:0000256" key="3">
    <source>
        <dbReference type="PIRNR" id="PIRNR000099"/>
    </source>
</evidence>
<comment type="caution">
    <text evidence="5">The sequence shown here is derived from an EMBL/GenBank/DDBJ whole genome shotgun (WGS) entry which is preliminary data.</text>
</comment>
<dbReference type="Proteomes" id="UP001597458">
    <property type="component" value="Unassembled WGS sequence"/>
</dbReference>
<dbReference type="PANTHER" id="PTHR21256">
    <property type="entry name" value="HISTIDINOL DEHYDROGENASE HDH"/>
    <property type="match status" value="1"/>
</dbReference>
<name>A0ABW5PNK9_9BACI</name>
<reference evidence="6" key="1">
    <citation type="journal article" date="2019" name="Int. J. Syst. Evol. Microbiol.">
        <title>The Global Catalogue of Microorganisms (GCM) 10K type strain sequencing project: providing services to taxonomists for standard genome sequencing and annotation.</title>
        <authorList>
            <consortium name="The Broad Institute Genomics Platform"/>
            <consortium name="The Broad Institute Genome Sequencing Center for Infectious Disease"/>
            <person name="Wu L."/>
            <person name="Ma J."/>
        </authorList>
    </citation>
    <scope>NUCLEOTIDE SEQUENCE [LARGE SCALE GENOMIC DNA]</scope>
    <source>
        <strain evidence="6">TISTR 2241</strain>
    </source>
</reference>
<dbReference type="EC" id="1.1.1.23" evidence="5"/>